<dbReference type="InterPro" id="IPR013148">
    <property type="entry name" value="Glyco_hydro_32_N"/>
</dbReference>
<evidence type="ECO:0000256" key="3">
    <source>
        <dbReference type="ARBA" id="ARBA00023295"/>
    </source>
</evidence>
<accession>A0A0D2MXB9</accession>
<feature type="non-terminal residue" evidence="6">
    <location>
        <position position="1"/>
    </location>
</feature>
<proteinExistence type="inferred from homology"/>
<evidence type="ECO:0000256" key="2">
    <source>
        <dbReference type="ARBA" id="ARBA00022801"/>
    </source>
</evidence>
<dbReference type="InterPro" id="IPR023296">
    <property type="entry name" value="Glyco_hydro_beta-prop_sf"/>
</dbReference>
<dbReference type="PANTHER" id="PTHR43101">
    <property type="entry name" value="BETA-FRUCTOSIDASE"/>
    <property type="match status" value="1"/>
</dbReference>
<sequence>FYQYLAPPAATWAWGLSWGHASSADLVTWRHLPLALAPSAGGPDAGGCFSGGRERRALNARPQ</sequence>
<dbReference type="KEGG" id="mng:MNEG_9074"/>
<name>A0A0D2MXB9_9CHLO</name>
<dbReference type="GO" id="GO:0016798">
    <property type="term" value="F:hydrolase activity, acting on glycosyl bonds"/>
    <property type="evidence" value="ECO:0007669"/>
    <property type="project" value="UniProtKB-KW"/>
</dbReference>
<protein>
    <recommendedName>
        <fullName evidence="5">Glycosyl hydrolase family 32 N-terminal domain-containing protein</fullName>
    </recommendedName>
</protein>
<dbReference type="EMBL" id="KK102030">
    <property type="protein sequence ID" value="KIY98885.1"/>
    <property type="molecule type" value="Genomic_DNA"/>
</dbReference>
<dbReference type="PANTHER" id="PTHR43101:SF1">
    <property type="entry name" value="BETA-FRUCTOSIDASE"/>
    <property type="match status" value="1"/>
</dbReference>
<comment type="similarity">
    <text evidence="1">Belongs to the glycosyl hydrolase 32 family.</text>
</comment>
<evidence type="ECO:0000256" key="4">
    <source>
        <dbReference type="SAM" id="MobiDB-lite"/>
    </source>
</evidence>
<evidence type="ECO:0000313" key="6">
    <source>
        <dbReference type="EMBL" id="KIY98885.1"/>
    </source>
</evidence>
<organism evidence="6 7">
    <name type="scientific">Monoraphidium neglectum</name>
    <dbReference type="NCBI Taxonomy" id="145388"/>
    <lineage>
        <taxon>Eukaryota</taxon>
        <taxon>Viridiplantae</taxon>
        <taxon>Chlorophyta</taxon>
        <taxon>core chlorophytes</taxon>
        <taxon>Chlorophyceae</taxon>
        <taxon>CS clade</taxon>
        <taxon>Sphaeropleales</taxon>
        <taxon>Selenastraceae</taxon>
        <taxon>Monoraphidium</taxon>
    </lineage>
</organism>
<gene>
    <name evidence="6" type="ORF">MNEG_9074</name>
</gene>
<reference evidence="6 7" key="1">
    <citation type="journal article" date="2013" name="BMC Genomics">
        <title>Reconstruction of the lipid metabolism for the microalga Monoraphidium neglectum from its genome sequence reveals characteristics suitable for biofuel production.</title>
        <authorList>
            <person name="Bogen C."/>
            <person name="Al-Dilaimi A."/>
            <person name="Albersmeier A."/>
            <person name="Wichmann J."/>
            <person name="Grundmann M."/>
            <person name="Rupp O."/>
            <person name="Lauersen K.J."/>
            <person name="Blifernez-Klassen O."/>
            <person name="Kalinowski J."/>
            <person name="Goesmann A."/>
            <person name="Mussgnug J.H."/>
            <person name="Kruse O."/>
        </authorList>
    </citation>
    <scope>NUCLEOTIDE SEQUENCE [LARGE SCALE GENOMIC DNA]</scope>
    <source>
        <strain evidence="6 7">SAG 48.87</strain>
    </source>
</reference>
<keyword evidence="7" id="KW-1185">Reference proteome</keyword>
<dbReference type="OrthoDB" id="552601at2759"/>
<feature type="region of interest" description="Disordered" evidence="4">
    <location>
        <begin position="38"/>
        <end position="63"/>
    </location>
</feature>
<keyword evidence="2" id="KW-0378">Hydrolase</keyword>
<dbReference type="STRING" id="145388.A0A0D2MXB9"/>
<evidence type="ECO:0000256" key="1">
    <source>
        <dbReference type="ARBA" id="ARBA00009902"/>
    </source>
</evidence>
<dbReference type="RefSeq" id="XP_013897905.1">
    <property type="nucleotide sequence ID" value="XM_014042451.1"/>
</dbReference>
<dbReference type="GeneID" id="25741949"/>
<dbReference type="AlphaFoldDB" id="A0A0D2MXB9"/>
<dbReference type="Proteomes" id="UP000054498">
    <property type="component" value="Unassembled WGS sequence"/>
</dbReference>
<dbReference type="Pfam" id="PF00251">
    <property type="entry name" value="Glyco_hydro_32N"/>
    <property type="match status" value="1"/>
</dbReference>
<feature type="domain" description="Glycosyl hydrolase family 32 N-terminal" evidence="5">
    <location>
        <begin position="1"/>
        <end position="52"/>
    </location>
</feature>
<evidence type="ECO:0000313" key="7">
    <source>
        <dbReference type="Proteomes" id="UP000054498"/>
    </source>
</evidence>
<dbReference type="InterPro" id="IPR051214">
    <property type="entry name" value="GH32_Enzymes"/>
</dbReference>
<dbReference type="Gene3D" id="2.115.10.20">
    <property type="entry name" value="Glycosyl hydrolase domain, family 43"/>
    <property type="match status" value="1"/>
</dbReference>
<keyword evidence="3" id="KW-0326">Glycosidase</keyword>
<evidence type="ECO:0000259" key="5">
    <source>
        <dbReference type="Pfam" id="PF00251"/>
    </source>
</evidence>
<dbReference type="SUPFAM" id="SSF75005">
    <property type="entry name" value="Arabinanase/levansucrase/invertase"/>
    <property type="match status" value="1"/>
</dbReference>